<dbReference type="PANTHER" id="PTHR43649">
    <property type="entry name" value="ARABINOSE-BINDING PROTEIN-RELATED"/>
    <property type="match status" value="1"/>
</dbReference>
<evidence type="ECO:0000313" key="3">
    <source>
        <dbReference type="Proteomes" id="UP000076998"/>
    </source>
</evidence>
<protein>
    <submittedName>
        <fullName evidence="2">Sugar-binding protein</fullName>
    </submittedName>
</protein>
<name>A0A177K5M8_9MICO</name>
<dbReference type="EMBL" id="LSTV01000005">
    <property type="protein sequence ID" value="OAH48712.1"/>
    <property type="molecule type" value="Genomic_DNA"/>
</dbReference>
<dbReference type="Gene3D" id="3.40.190.10">
    <property type="entry name" value="Periplasmic binding protein-like II"/>
    <property type="match status" value="1"/>
</dbReference>
<reference evidence="2 3" key="1">
    <citation type="submission" date="2016-02" db="EMBL/GenBank/DDBJ databases">
        <authorList>
            <person name="Wen L."/>
            <person name="He K."/>
            <person name="Yang H."/>
        </authorList>
    </citation>
    <scope>NUCLEOTIDE SEQUENCE [LARGE SCALE GENOMIC DNA]</scope>
    <source>
        <strain evidence="2 3">CD11_3</strain>
    </source>
</reference>
<feature type="signal peptide" evidence="1">
    <location>
        <begin position="1"/>
        <end position="24"/>
    </location>
</feature>
<dbReference type="Pfam" id="PF13416">
    <property type="entry name" value="SBP_bac_8"/>
    <property type="match status" value="1"/>
</dbReference>
<dbReference type="OrthoDB" id="3226017at2"/>
<dbReference type="RefSeq" id="WP_064003492.1">
    <property type="nucleotide sequence ID" value="NZ_LSTV01000005.1"/>
</dbReference>
<dbReference type="InterPro" id="IPR050490">
    <property type="entry name" value="Bact_solute-bd_prot1"/>
</dbReference>
<dbReference type="SUPFAM" id="SSF53850">
    <property type="entry name" value="Periplasmic binding protein-like II"/>
    <property type="match status" value="1"/>
</dbReference>
<sequence>MNSRVLRRVGIIAGAAASSALVLAGCSAGGTGGTGSGGGGDDVTLTITTFGTFGYEDLYKEYEEANPGVKIEATNIDTGGNARTDLFTKIGAGGLSDIVAIEEGWLGAIMEEGVVENFADLRDYGIEDRKADWVDWKYETATAPDGRVIGYGTDIGPSGICYNAPAFEAAGLPTDRESVAELLDGDWENYFEIGQKYTDDTGKGWYDHSGFVWNAMVNQLDEGYYTADGTLNVEGNAELKRRFELLGAATEGGQSAAQAAWDWNGNKSFVDGTFATFVCPGWMLGIVKERVESAGGDASTGWDFADVFPGGAANWGGAWLSVSETSEHKEAAAKLADWLTQPEQQVKQSAAAGNFPSTIEAQESLASDATPNEFFNDAPTGAILAERAKGVVAQYKGPDDSVIQENVFGPALSALDRGEVDTAGAWDKALAELAKQVESD</sequence>
<dbReference type="InterPro" id="IPR006059">
    <property type="entry name" value="SBP"/>
</dbReference>
<accession>A0A177K5M8</accession>
<dbReference type="AlphaFoldDB" id="A0A177K5M8"/>
<dbReference type="PANTHER" id="PTHR43649:SF32">
    <property type="entry name" value="SUGAR BINDING SECRETED PROTEIN"/>
    <property type="match status" value="1"/>
</dbReference>
<dbReference type="PROSITE" id="PS51257">
    <property type="entry name" value="PROKAR_LIPOPROTEIN"/>
    <property type="match status" value="1"/>
</dbReference>
<gene>
    <name evidence="2" type="ORF">AYL44_11755</name>
</gene>
<feature type="chain" id="PRO_5039090728" evidence="1">
    <location>
        <begin position="25"/>
        <end position="440"/>
    </location>
</feature>
<dbReference type="Proteomes" id="UP000076998">
    <property type="component" value="Unassembled WGS sequence"/>
</dbReference>
<keyword evidence="1" id="KW-0732">Signal</keyword>
<comment type="caution">
    <text evidence="2">The sequence shown here is derived from an EMBL/GenBank/DDBJ whole genome shotgun (WGS) entry which is preliminary data.</text>
</comment>
<organism evidence="2 3">
    <name type="scientific">Microbacterium oleivorans</name>
    <dbReference type="NCBI Taxonomy" id="273677"/>
    <lineage>
        <taxon>Bacteria</taxon>
        <taxon>Bacillati</taxon>
        <taxon>Actinomycetota</taxon>
        <taxon>Actinomycetes</taxon>
        <taxon>Micrococcales</taxon>
        <taxon>Microbacteriaceae</taxon>
        <taxon>Microbacterium</taxon>
    </lineage>
</organism>
<evidence type="ECO:0000313" key="2">
    <source>
        <dbReference type="EMBL" id="OAH48712.1"/>
    </source>
</evidence>
<evidence type="ECO:0000256" key="1">
    <source>
        <dbReference type="SAM" id="SignalP"/>
    </source>
</evidence>
<proteinExistence type="predicted"/>